<dbReference type="InterPro" id="IPR043150">
    <property type="entry name" value="Phytochrome_PHY_sf"/>
</dbReference>
<dbReference type="Proteomes" id="UP001596050">
    <property type="component" value="Unassembled WGS sequence"/>
</dbReference>
<dbReference type="SMART" id="SM00052">
    <property type="entry name" value="EAL"/>
    <property type="match status" value="1"/>
</dbReference>
<evidence type="ECO:0000259" key="5">
    <source>
        <dbReference type="PROSITE" id="PS50046"/>
    </source>
</evidence>
<dbReference type="SMART" id="SM00267">
    <property type="entry name" value="GGDEF"/>
    <property type="match status" value="1"/>
</dbReference>
<dbReference type="InterPro" id="IPR001294">
    <property type="entry name" value="Phytochrome"/>
</dbReference>
<dbReference type="Pfam" id="PF00563">
    <property type="entry name" value="EAL"/>
    <property type="match status" value="1"/>
</dbReference>
<evidence type="ECO:0000313" key="8">
    <source>
        <dbReference type="EMBL" id="MFC5459721.1"/>
    </source>
</evidence>
<dbReference type="Pfam" id="PF00360">
    <property type="entry name" value="PHY"/>
    <property type="match status" value="1"/>
</dbReference>
<dbReference type="InterPro" id="IPR016132">
    <property type="entry name" value="Phyto_chromo_attachment"/>
</dbReference>
<evidence type="ECO:0000313" key="9">
    <source>
        <dbReference type="Proteomes" id="UP001596050"/>
    </source>
</evidence>
<evidence type="ECO:0000256" key="1">
    <source>
        <dbReference type="ARBA" id="ARBA00022543"/>
    </source>
</evidence>
<keyword evidence="1" id="KW-0600">Photoreceptor protein</keyword>
<keyword evidence="4" id="KW-0675">Receptor</keyword>
<dbReference type="SUPFAM" id="SSF55781">
    <property type="entry name" value="GAF domain-like"/>
    <property type="match status" value="2"/>
</dbReference>
<dbReference type="InterPro" id="IPR001633">
    <property type="entry name" value="EAL_dom"/>
</dbReference>
<evidence type="ECO:0000256" key="4">
    <source>
        <dbReference type="ARBA" id="ARBA00023170"/>
    </source>
</evidence>
<sequence>MNPDVRSDTIPAELEQSCAREPIHLLGTVQSYGFLMVVDLASRCIIQVSAGIMPHWPGLEGAEALLSRPLSDWVAPVEGADSVAEPLDIASLPESHLVALRWRPRFEQTAHAAGPGQVESMASQWECLGHRRGELALLEWLPVNGCDDEVQRQNQVFADFGEVIARLRRAAGLDSFFDECVKVIQEVCAFDRTMIYRFLPDGCGEVVAEHTGPGYDPKYVGLRFPASDVPAQARTLYLTNKLRVLADVEASMDALVPPTLPGGEPLDQSHCILRGLSPVHLSYLRNMGVRATMTLSIVCEGKLWGLIACHHHQPRTPPYQIREGMRQVCELLAEIANMRIEALSHLETVHQRITLDRLLNQFHQALIQDGDIPSVLDVWLPRLLSAFNASNLGVQIGTLAYVGGTGARHGSTHQILDEVGSRLDIQSRSPSVHMVDDLLTSEQRSLRFLPEAAGLLLAQRYADDIIFCFLTRQEVVREVRWGGQPAKELVALPDGQVRLEPRRSFAVWQQSVRGHSDRWHQMDADALQNLLRILSEVDKLQSNRKMQETLHWRAHHDHLTGLYNRRAMEDEVSRRLEDGQYNTALMLLDLDHFKKINDTYGHETGDQVLQQLSLRLKAVMREFDLLARLGGDEFMLLLQIPHPSPAIALTFAERLHQAVATPFAINGQQLRLGISVGIAIPPGHGRTVSELLRHADLALYQAKSLGRSRSVVFEMAMAENQLDYYLLERDLNEAVDRNQLSLVFQPKVDLITRKVVGLEALVRWNHPTRGQNTPGAFIPIAENSDQIIHIDRWVIRNTIAEQARRHASGLTMLPIAINLSIADILSPNLVTYFTELLKEYKVPAAALEIEVTESCFMRQLSQTQGVLRALNEKGISTTLDDFGTGFSSLSYLRQLPLQCLKIDQSFTASMLEDANAEKLTQAIVAMGNALKMTIVAEGVETREQMHWLLAHGCHIGQGYYFSPPVPSEDVMQVIERIEIRLAA</sequence>
<dbReference type="InterPro" id="IPR035965">
    <property type="entry name" value="PAS-like_dom_sf"/>
</dbReference>
<dbReference type="InterPro" id="IPR013515">
    <property type="entry name" value="Phytochrome_cen-reg"/>
</dbReference>
<dbReference type="Gene3D" id="3.20.20.450">
    <property type="entry name" value="EAL domain"/>
    <property type="match status" value="1"/>
</dbReference>
<dbReference type="InterPro" id="IPR013654">
    <property type="entry name" value="PAS_2"/>
</dbReference>
<evidence type="ECO:0000256" key="2">
    <source>
        <dbReference type="ARBA" id="ARBA00022606"/>
    </source>
</evidence>
<keyword evidence="3" id="KW-0157">Chromophore</keyword>
<dbReference type="Pfam" id="PF01590">
    <property type="entry name" value="GAF"/>
    <property type="match status" value="1"/>
</dbReference>
<dbReference type="CDD" id="cd01949">
    <property type="entry name" value="GGDEF"/>
    <property type="match status" value="1"/>
</dbReference>
<comment type="caution">
    <text evidence="8">The sequence shown here is derived from an EMBL/GenBank/DDBJ whole genome shotgun (WGS) entry which is preliminary data.</text>
</comment>
<accession>A0ABW0L580</accession>
<gene>
    <name evidence="8" type="ORF">ACFPN5_07845</name>
</gene>
<dbReference type="Gene3D" id="3.30.450.40">
    <property type="match status" value="1"/>
</dbReference>
<dbReference type="Gene3D" id="3.30.70.270">
    <property type="match status" value="1"/>
</dbReference>
<dbReference type="SUPFAM" id="SSF55785">
    <property type="entry name" value="PYP-like sensor domain (PAS domain)"/>
    <property type="match status" value="1"/>
</dbReference>
<name>A0ABW0L580_9BURK</name>
<dbReference type="PANTHER" id="PTHR44757:SF2">
    <property type="entry name" value="BIOFILM ARCHITECTURE MAINTENANCE PROTEIN MBAA"/>
    <property type="match status" value="1"/>
</dbReference>
<feature type="domain" description="GGDEF" evidence="7">
    <location>
        <begin position="581"/>
        <end position="715"/>
    </location>
</feature>
<dbReference type="PROSITE" id="PS50887">
    <property type="entry name" value="GGDEF"/>
    <property type="match status" value="1"/>
</dbReference>
<feature type="domain" description="Phytochrome chromophore attachment site" evidence="5">
    <location>
        <begin position="172"/>
        <end position="334"/>
    </location>
</feature>
<dbReference type="Pfam" id="PF00990">
    <property type="entry name" value="GGDEF"/>
    <property type="match status" value="1"/>
</dbReference>
<dbReference type="SUPFAM" id="SSF141868">
    <property type="entry name" value="EAL domain-like"/>
    <property type="match status" value="1"/>
</dbReference>
<dbReference type="NCBIfam" id="TIGR00254">
    <property type="entry name" value="GGDEF"/>
    <property type="match status" value="1"/>
</dbReference>
<dbReference type="SMART" id="SM00065">
    <property type="entry name" value="GAF"/>
    <property type="match status" value="1"/>
</dbReference>
<dbReference type="InterPro" id="IPR052155">
    <property type="entry name" value="Biofilm_reg_signaling"/>
</dbReference>
<dbReference type="PRINTS" id="PR01033">
    <property type="entry name" value="PHYTOCHROME"/>
</dbReference>
<protein>
    <submittedName>
        <fullName evidence="8">EAL domain-containing protein</fullName>
    </submittedName>
</protein>
<reference evidence="9" key="1">
    <citation type="journal article" date="2019" name="Int. J. Syst. Evol. Microbiol.">
        <title>The Global Catalogue of Microorganisms (GCM) 10K type strain sequencing project: providing services to taxonomists for standard genome sequencing and annotation.</title>
        <authorList>
            <consortium name="The Broad Institute Genomics Platform"/>
            <consortium name="The Broad Institute Genome Sequencing Center for Infectious Disease"/>
            <person name="Wu L."/>
            <person name="Ma J."/>
        </authorList>
    </citation>
    <scope>NUCLEOTIDE SEQUENCE [LARGE SCALE GENOMIC DNA]</scope>
    <source>
        <strain evidence="9">KACC 12649</strain>
    </source>
</reference>
<evidence type="ECO:0000259" key="7">
    <source>
        <dbReference type="PROSITE" id="PS50887"/>
    </source>
</evidence>
<evidence type="ECO:0000259" key="6">
    <source>
        <dbReference type="PROSITE" id="PS50883"/>
    </source>
</evidence>
<dbReference type="InterPro" id="IPR000160">
    <property type="entry name" value="GGDEF_dom"/>
</dbReference>
<dbReference type="SUPFAM" id="SSF55073">
    <property type="entry name" value="Nucleotide cyclase"/>
    <property type="match status" value="1"/>
</dbReference>
<dbReference type="Gene3D" id="3.30.450.20">
    <property type="entry name" value="PAS domain"/>
    <property type="match status" value="1"/>
</dbReference>
<organism evidence="8 9">
    <name type="scientific">Massilia niabensis</name>
    <dbReference type="NCBI Taxonomy" id="544910"/>
    <lineage>
        <taxon>Bacteria</taxon>
        <taxon>Pseudomonadati</taxon>
        <taxon>Pseudomonadota</taxon>
        <taxon>Betaproteobacteria</taxon>
        <taxon>Burkholderiales</taxon>
        <taxon>Oxalobacteraceae</taxon>
        <taxon>Telluria group</taxon>
        <taxon>Massilia</taxon>
    </lineage>
</organism>
<dbReference type="PROSITE" id="PS50046">
    <property type="entry name" value="PHYTOCHROME_2"/>
    <property type="match status" value="1"/>
</dbReference>
<keyword evidence="9" id="KW-1185">Reference proteome</keyword>
<proteinExistence type="predicted"/>
<dbReference type="CDD" id="cd01948">
    <property type="entry name" value="EAL"/>
    <property type="match status" value="1"/>
</dbReference>
<keyword evidence="2" id="KW-0716">Sensory transduction</keyword>
<dbReference type="Pfam" id="PF08446">
    <property type="entry name" value="PAS_2"/>
    <property type="match status" value="1"/>
</dbReference>
<dbReference type="PROSITE" id="PS50883">
    <property type="entry name" value="EAL"/>
    <property type="match status" value="1"/>
</dbReference>
<dbReference type="InterPro" id="IPR029787">
    <property type="entry name" value="Nucleotide_cyclase"/>
</dbReference>
<dbReference type="InterPro" id="IPR043128">
    <property type="entry name" value="Rev_trsase/Diguanyl_cyclase"/>
</dbReference>
<dbReference type="InterPro" id="IPR003018">
    <property type="entry name" value="GAF"/>
</dbReference>
<dbReference type="InterPro" id="IPR035919">
    <property type="entry name" value="EAL_sf"/>
</dbReference>
<feature type="domain" description="EAL" evidence="6">
    <location>
        <begin position="724"/>
        <end position="978"/>
    </location>
</feature>
<dbReference type="EMBL" id="JBHSMU010000008">
    <property type="protein sequence ID" value="MFC5459721.1"/>
    <property type="molecule type" value="Genomic_DNA"/>
</dbReference>
<evidence type="ECO:0000256" key="3">
    <source>
        <dbReference type="ARBA" id="ARBA00022991"/>
    </source>
</evidence>
<dbReference type="Gene3D" id="3.30.450.270">
    <property type="match status" value="1"/>
</dbReference>
<dbReference type="PANTHER" id="PTHR44757">
    <property type="entry name" value="DIGUANYLATE CYCLASE DGCP"/>
    <property type="match status" value="1"/>
</dbReference>
<dbReference type="RefSeq" id="WP_379781838.1">
    <property type="nucleotide sequence ID" value="NZ_JBHSMU010000008.1"/>
</dbReference>
<dbReference type="InterPro" id="IPR029016">
    <property type="entry name" value="GAF-like_dom_sf"/>
</dbReference>